<evidence type="ECO:0008006" key="3">
    <source>
        <dbReference type="Google" id="ProtNLM"/>
    </source>
</evidence>
<reference evidence="1 2" key="1">
    <citation type="journal article" date="2019" name="Int. J. Syst. Evol. Microbiol.">
        <title>Clostridium fermenticellae sp. nov., isolated from the mud in a fermentation cellar for the production of the Chinese liquor, baijiu.</title>
        <authorList>
            <person name="Xu P.X."/>
            <person name="Chai L.J."/>
            <person name="Qiu T."/>
            <person name="Zhang X.J."/>
            <person name="Lu Z.M."/>
            <person name="Xiao C."/>
            <person name="Wang S.T."/>
            <person name="Shen C.H."/>
            <person name="Shi J.S."/>
            <person name="Xu Z.H."/>
        </authorList>
    </citation>
    <scope>NUCLEOTIDE SEQUENCE [LARGE SCALE GENOMIC DNA]</scope>
    <source>
        <strain evidence="1 2">JN500901</strain>
    </source>
</reference>
<evidence type="ECO:0000313" key="1">
    <source>
        <dbReference type="EMBL" id="AYD40602.1"/>
    </source>
</evidence>
<proteinExistence type="predicted"/>
<keyword evidence="2" id="KW-1185">Reference proteome</keyword>
<name>A0A386H4H3_9CLOT</name>
<dbReference type="EMBL" id="CP032416">
    <property type="protein sequence ID" value="AYD40602.1"/>
    <property type="molecule type" value="Genomic_DNA"/>
</dbReference>
<dbReference type="Proteomes" id="UP000266301">
    <property type="component" value="Chromosome"/>
</dbReference>
<dbReference type="KEGG" id="cfer:D4Z93_08700"/>
<accession>A0A386H4H3</accession>
<dbReference type="InterPro" id="IPR054688">
    <property type="entry name" value="CD1247_N"/>
</dbReference>
<dbReference type="NCBIfam" id="NF045650">
    <property type="entry name" value="CD1247_Nterm"/>
    <property type="match status" value="1"/>
</dbReference>
<dbReference type="RefSeq" id="WP_119972607.1">
    <property type="nucleotide sequence ID" value="NZ_CP032416.1"/>
</dbReference>
<dbReference type="OrthoDB" id="2381377at2"/>
<protein>
    <recommendedName>
        <fullName evidence="3">AraC family transcriptional regulator</fullName>
    </recommendedName>
</protein>
<evidence type="ECO:0000313" key="2">
    <source>
        <dbReference type="Proteomes" id="UP000266301"/>
    </source>
</evidence>
<sequence>MSSILSKVSYINGLMDGLQIDKDTKEGKVLVGIVDVLKSMAEEIENISESQKSIEEYMDAVGNNLTYLDDDPYYDDYKLYEDEGDNFVQFKCSNCGDDIYVDKDIIDQREDITCPNCHNKMPLDVDPKKL</sequence>
<organism evidence="1 2">
    <name type="scientific">Clostridium fermenticellae</name>
    <dbReference type="NCBI Taxonomy" id="2068654"/>
    <lineage>
        <taxon>Bacteria</taxon>
        <taxon>Bacillati</taxon>
        <taxon>Bacillota</taxon>
        <taxon>Clostridia</taxon>
        <taxon>Eubacteriales</taxon>
        <taxon>Clostridiaceae</taxon>
        <taxon>Clostridium</taxon>
    </lineage>
</organism>
<gene>
    <name evidence="1" type="ORF">D4Z93_08700</name>
</gene>
<dbReference type="AlphaFoldDB" id="A0A386H4H3"/>